<sequence>MLDLSLVYMPEEDKVGRDRDEDGKLHIFTARWLVGWPAILLWSKNGWWTRDEREVIDAGGSQGRFSYIRELFRASFTKSRSGGSES</sequence>
<reference evidence="1 2" key="1">
    <citation type="journal article" date="2021" name="J. Hered.">
        <title>A chromosome-level genome assembly of the parasitoid wasp, Cotesia glomerata (Hymenoptera: Braconidae).</title>
        <authorList>
            <person name="Pinto B.J."/>
            <person name="Weis J.J."/>
            <person name="Gamble T."/>
            <person name="Ode P.J."/>
            <person name="Paul R."/>
            <person name="Zaspel J.M."/>
        </authorList>
    </citation>
    <scope>NUCLEOTIDE SEQUENCE [LARGE SCALE GENOMIC DNA]</scope>
    <source>
        <strain evidence="1">CgM1</strain>
    </source>
</reference>
<name>A0AAV7I499_COTGL</name>
<organism evidence="1 2">
    <name type="scientific">Cotesia glomerata</name>
    <name type="common">Lepidopteran parasitic wasp</name>
    <name type="synonym">Apanteles glomeratus</name>
    <dbReference type="NCBI Taxonomy" id="32391"/>
    <lineage>
        <taxon>Eukaryota</taxon>
        <taxon>Metazoa</taxon>
        <taxon>Ecdysozoa</taxon>
        <taxon>Arthropoda</taxon>
        <taxon>Hexapoda</taxon>
        <taxon>Insecta</taxon>
        <taxon>Pterygota</taxon>
        <taxon>Neoptera</taxon>
        <taxon>Endopterygota</taxon>
        <taxon>Hymenoptera</taxon>
        <taxon>Apocrita</taxon>
        <taxon>Ichneumonoidea</taxon>
        <taxon>Braconidae</taxon>
        <taxon>Microgastrinae</taxon>
        <taxon>Cotesia</taxon>
    </lineage>
</organism>
<evidence type="ECO:0000313" key="2">
    <source>
        <dbReference type="Proteomes" id="UP000826195"/>
    </source>
</evidence>
<comment type="caution">
    <text evidence="1">The sequence shown here is derived from an EMBL/GenBank/DDBJ whole genome shotgun (WGS) entry which is preliminary data.</text>
</comment>
<dbReference type="AlphaFoldDB" id="A0AAV7I499"/>
<accession>A0AAV7I499</accession>
<protein>
    <submittedName>
        <fullName evidence="1">Uncharacterized protein</fullName>
    </submittedName>
</protein>
<dbReference type="Proteomes" id="UP000826195">
    <property type="component" value="Unassembled WGS sequence"/>
</dbReference>
<dbReference type="EMBL" id="JAHXZJ010002237">
    <property type="protein sequence ID" value="KAH0545989.1"/>
    <property type="molecule type" value="Genomic_DNA"/>
</dbReference>
<keyword evidence="2" id="KW-1185">Reference proteome</keyword>
<gene>
    <name evidence="1" type="ORF">KQX54_005500</name>
</gene>
<proteinExistence type="predicted"/>
<evidence type="ECO:0000313" key="1">
    <source>
        <dbReference type="EMBL" id="KAH0545989.1"/>
    </source>
</evidence>